<evidence type="ECO:0000259" key="5">
    <source>
        <dbReference type="PROSITE" id="PS50177"/>
    </source>
</evidence>
<evidence type="ECO:0000313" key="7">
    <source>
        <dbReference type="Proteomes" id="UP000799770"/>
    </source>
</evidence>
<sequence>MGDFQVIAKEFVKFYYETFDGNRAALSNLYRDHSMLTFETDSFLGTAGILEKLTNLPFQQIQHRTDTVDPQPGSEDGTSIVVLVTGALMVEGSDRPMSFTQTFQLKKDATNWYVFNDIFRIVYPAA</sequence>
<comment type="subcellular location">
    <subcellularLocation>
        <location evidence="4">Cytoplasm</location>
    </subcellularLocation>
    <subcellularLocation>
        <location evidence="4">Nucleus</location>
    </subcellularLocation>
</comment>
<keyword evidence="4" id="KW-0539">Nucleus</keyword>
<dbReference type="PANTHER" id="PTHR12612">
    <property type="entry name" value="NUCLEAR TRANSPORT FACTOR 2"/>
    <property type="match status" value="1"/>
</dbReference>
<dbReference type="PROSITE" id="PS50177">
    <property type="entry name" value="NTF2_DOMAIN"/>
    <property type="match status" value="1"/>
</dbReference>
<dbReference type="InterPro" id="IPR032710">
    <property type="entry name" value="NTF2-like_dom_sf"/>
</dbReference>
<evidence type="ECO:0000256" key="1">
    <source>
        <dbReference type="ARBA" id="ARBA00022490"/>
    </source>
</evidence>
<organism evidence="6 7">
    <name type="scientific">Lophiotrema nucula</name>
    <dbReference type="NCBI Taxonomy" id="690887"/>
    <lineage>
        <taxon>Eukaryota</taxon>
        <taxon>Fungi</taxon>
        <taxon>Dikarya</taxon>
        <taxon>Ascomycota</taxon>
        <taxon>Pezizomycotina</taxon>
        <taxon>Dothideomycetes</taxon>
        <taxon>Pleosporomycetidae</taxon>
        <taxon>Pleosporales</taxon>
        <taxon>Lophiotremataceae</taxon>
        <taxon>Lophiotrema</taxon>
    </lineage>
</organism>
<proteinExistence type="predicted"/>
<dbReference type="CDD" id="cd00780">
    <property type="entry name" value="NTF2"/>
    <property type="match status" value="1"/>
</dbReference>
<gene>
    <name evidence="6" type="ORF">BDV96DRAFT_574300</name>
</gene>
<dbReference type="InterPro" id="IPR002075">
    <property type="entry name" value="NTF2_dom"/>
</dbReference>
<evidence type="ECO:0000313" key="6">
    <source>
        <dbReference type="EMBL" id="KAF2115683.1"/>
    </source>
</evidence>
<dbReference type="GO" id="GO:0051028">
    <property type="term" value="P:mRNA transport"/>
    <property type="evidence" value="ECO:0007669"/>
    <property type="project" value="UniProtKB-UniRule"/>
</dbReference>
<dbReference type="GO" id="GO:0005635">
    <property type="term" value="C:nuclear envelope"/>
    <property type="evidence" value="ECO:0007669"/>
    <property type="project" value="UniProtKB-ARBA"/>
</dbReference>
<dbReference type="GO" id="GO:0006606">
    <property type="term" value="P:protein import into nucleus"/>
    <property type="evidence" value="ECO:0007669"/>
    <property type="project" value="UniProtKB-ARBA"/>
</dbReference>
<dbReference type="InterPro" id="IPR018222">
    <property type="entry name" value="Nuclear_transport_factor_2_euk"/>
</dbReference>
<dbReference type="Proteomes" id="UP000799770">
    <property type="component" value="Unassembled WGS sequence"/>
</dbReference>
<name>A0A6A5Z9U9_9PLEO</name>
<dbReference type="OrthoDB" id="6507044at2759"/>
<keyword evidence="7" id="KW-1185">Reference proteome</keyword>
<protein>
    <recommendedName>
        <fullName evidence="2 4">Nuclear transport factor 2</fullName>
        <shortName evidence="4">NTF-2</shortName>
    </recommendedName>
</protein>
<evidence type="ECO:0000256" key="3">
    <source>
        <dbReference type="ARBA" id="ARBA00053082"/>
    </source>
</evidence>
<keyword evidence="4" id="KW-0813">Transport</keyword>
<dbReference type="SUPFAM" id="SSF54427">
    <property type="entry name" value="NTF2-like"/>
    <property type="match status" value="1"/>
</dbReference>
<dbReference type="FunFam" id="3.10.450.50:FF:000005">
    <property type="entry name" value="Nuclear transport factor 2"/>
    <property type="match status" value="1"/>
</dbReference>
<dbReference type="EMBL" id="ML977322">
    <property type="protein sequence ID" value="KAF2115683.1"/>
    <property type="molecule type" value="Genomic_DNA"/>
</dbReference>
<dbReference type="GO" id="GO:0005737">
    <property type="term" value="C:cytoplasm"/>
    <property type="evidence" value="ECO:0007669"/>
    <property type="project" value="UniProtKB-SubCell"/>
</dbReference>
<keyword evidence="4" id="KW-0653">Protein transport</keyword>
<reference evidence="6" key="1">
    <citation type="journal article" date="2020" name="Stud. Mycol.">
        <title>101 Dothideomycetes genomes: a test case for predicting lifestyles and emergence of pathogens.</title>
        <authorList>
            <person name="Haridas S."/>
            <person name="Albert R."/>
            <person name="Binder M."/>
            <person name="Bloem J."/>
            <person name="Labutti K."/>
            <person name="Salamov A."/>
            <person name="Andreopoulos B."/>
            <person name="Baker S."/>
            <person name="Barry K."/>
            <person name="Bills G."/>
            <person name="Bluhm B."/>
            <person name="Cannon C."/>
            <person name="Castanera R."/>
            <person name="Culley D."/>
            <person name="Daum C."/>
            <person name="Ezra D."/>
            <person name="Gonzalez J."/>
            <person name="Henrissat B."/>
            <person name="Kuo A."/>
            <person name="Liang C."/>
            <person name="Lipzen A."/>
            <person name="Lutzoni F."/>
            <person name="Magnuson J."/>
            <person name="Mondo S."/>
            <person name="Nolan M."/>
            <person name="Ohm R."/>
            <person name="Pangilinan J."/>
            <person name="Park H.-J."/>
            <person name="Ramirez L."/>
            <person name="Alfaro M."/>
            <person name="Sun H."/>
            <person name="Tritt A."/>
            <person name="Yoshinaga Y."/>
            <person name="Zwiers L.-H."/>
            <person name="Turgeon B."/>
            <person name="Goodwin S."/>
            <person name="Spatafora J."/>
            <person name="Crous P."/>
            <person name="Grigoriev I."/>
        </authorList>
    </citation>
    <scope>NUCLEOTIDE SEQUENCE</scope>
    <source>
        <strain evidence="6">CBS 627.86</strain>
    </source>
</reference>
<dbReference type="AlphaFoldDB" id="A0A6A5Z9U9"/>
<dbReference type="Gene3D" id="3.10.450.50">
    <property type="match status" value="1"/>
</dbReference>
<comment type="function">
    <text evidence="4">Has a role in nuclear-cytoplasmic transport of proteins and mRNAs.</text>
</comment>
<accession>A0A6A5Z9U9</accession>
<comment type="function">
    <text evidence="3">Facilitates protein transport into the nucleus. Could be part of a multicomponent system of cytosolic factors that assemble at the pore complex during nuclear import.</text>
</comment>
<dbReference type="Pfam" id="PF02136">
    <property type="entry name" value="NTF2"/>
    <property type="match status" value="1"/>
</dbReference>
<evidence type="ECO:0000256" key="4">
    <source>
        <dbReference type="RuleBase" id="RU369002"/>
    </source>
</evidence>
<dbReference type="InterPro" id="IPR045875">
    <property type="entry name" value="NTF2"/>
</dbReference>
<keyword evidence="1 4" id="KW-0963">Cytoplasm</keyword>
<evidence type="ECO:0000256" key="2">
    <source>
        <dbReference type="ARBA" id="ARBA00026247"/>
    </source>
</evidence>
<feature type="domain" description="NTF2" evidence="5">
    <location>
        <begin position="7"/>
        <end position="121"/>
    </location>
</feature>